<evidence type="ECO:0000256" key="5">
    <source>
        <dbReference type="SAM" id="MobiDB-lite"/>
    </source>
</evidence>
<keyword evidence="3 6" id="KW-1133">Transmembrane helix</keyword>
<evidence type="ECO:0000256" key="4">
    <source>
        <dbReference type="ARBA" id="ARBA00023136"/>
    </source>
</evidence>
<protein>
    <submittedName>
        <fullName evidence="7">Neutral zinc metallopeptidase</fullName>
    </submittedName>
</protein>
<dbReference type="RefSeq" id="WP_377457422.1">
    <property type="nucleotide sequence ID" value="NZ_JBHLUB010000001.1"/>
</dbReference>
<dbReference type="InterPro" id="IPR007343">
    <property type="entry name" value="Uncharacterised_pept_Zn_put"/>
</dbReference>
<proteinExistence type="predicted"/>
<accession>A0ABV6P809</accession>
<name>A0ABV6P809_9MICC</name>
<reference evidence="7 8" key="1">
    <citation type="submission" date="2024-09" db="EMBL/GenBank/DDBJ databases">
        <authorList>
            <person name="Sun Q."/>
            <person name="Mori K."/>
        </authorList>
    </citation>
    <scope>NUCLEOTIDE SEQUENCE [LARGE SCALE GENOMIC DNA]</scope>
    <source>
        <strain evidence="7 8">NCAIM B.02604</strain>
    </source>
</reference>
<dbReference type="SUPFAM" id="SSF55486">
    <property type="entry name" value="Metalloproteases ('zincins'), catalytic domain"/>
    <property type="match status" value="1"/>
</dbReference>
<comment type="caution">
    <text evidence="7">The sequence shown here is derived from an EMBL/GenBank/DDBJ whole genome shotgun (WGS) entry which is preliminary data.</text>
</comment>
<sequence>MSFNENIRINPGRAQDRRGSGGMGGGGKIAIGGGAGGLILLLLAMFTGVDLTAFLGGDTGQQQQTGASSLEHCRTGADANEHADCRIVTTAESLDAFWAPYAKKHGIPFQQPELVIFNGGVNTGCGSASSDMGPFYCPADQTAYFDPAFFDVLRKQFGTSAGPLAQEYVVAHEYGHHMQNMMGTLRYSQQGGTGPTSPAVRVELQADCYAGMWAHHAATVKDDDTGETYLKPISQEQLKDAIDAAEAIGDDSIQRKAGQRVRPENFTHGTSEQRMKWFMTGYEHGDVNRCDTFNVSGSNL</sequence>
<gene>
    <name evidence="7" type="ORF">ACFFFR_01010</name>
</gene>
<feature type="region of interest" description="Disordered" evidence="5">
    <location>
        <begin position="1"/>
        <end position="23"/>
    </location>
</feature>
<evidence type="ECO:0000313" key="8">
    <source>
        <dbReference type="Proteomes" id="UP001589862"/>
    </source>
</evidence>
<evidence type="ECO:0000256" key="3">
    <source>
        <dbReference type="ARBA" id="ARBA00022989"/>
    </source>
</evidence>
<keyword evidence="8" id="KW-1185">Reference proteome</keyword>
<dbReference type="PANTHER" id="PTHR30168:SF0">
    <property type="entry name" value="INNER MEMBRANE PROTEIN"/>
    <property type="match status" value="1"/>
</dbReference>
<evidence type="ECO:0000256" key="2">
    <source>
        <dbReference type="ARBA" id="ARBA00022692"/>
    </source>
</evidence>
<dbReference type="PANTHER" id="PTHR30168">
    <property type="entry name" value="PUTATIVE MEMBRANE PROTEIN YPFJ"/>
    <property type="match status" value="1"/>
</dbReference>
<dbReference type="Proteomes" id="UP001589862">
    <property type="component" value="Unassembled WGS sequence"/>
</dbReference>
<evidence type="ECO:0000256" key="1">
    <source>
        <dbReference type="ARBA" id="ARBA00004167"/>
    </source>
</evidence>
<keyword evidence="2 6" id="KW-0812">Transmembrane</keyword>
<organism evidence="7 8">
    <name type="scientific">Micrococcoides hystricis</name>
    <dbReference type="NCBI Taxonomy" id="1572761"/>
    <lineage>
        <taxon>Bacteria</taxon>
        <taxon>Bacillati</taxon>
        <taxon>Actinomycetota</taxon>
        <taxon>Actinomycetes</taxon>
        <taxon>Micrococcales</taxon>
        <taxon>Micrococcaceae</taxon>
        <taxon>Micrococcoides</taxon>
    </lineage>
</organism>
<comment type="subcellular location">
    <subcellularLocation>
        <location evidence="1">Membrane</location>
        <topology evidence="1">Single-pass membrane protein</topology>
    </subcellularLocation>
</comment>
<keyword evidence="4 6" id="KW-0472">Membrane</keyword>
<evidence type="ECO:0000256" key="6">
    <source>
        <dbReference type="SAM" id="Phobius"/>
    </source>
</evidence>
<dbReference type="Pfam" id="PF04228">
    <property type="entry name" value="Zn_peptidase"/>
    <property type="match status" value="1"/>
</dbReference>
<evidence type="ECO:0000313" key="7">
    <source>
        <dbReference type="EMBL" id="MFC0580968.1"/>
    </source>
</evidence>
<dbReference type="EMBL" id="JBHLUB010000001">
    <property type="protein sequence ID" value="MFC0580968.1"/>
    <property type="molecule type" value="Genomic_DNA"/>
</dbReference>
<feature type="transmembrane region" description="Helical" evidence="6">
    <location>
        <begin position="29"/>
        <end position="55"/>
    </location>
</feature>